<dbReference type="EMBL" id="BA000045">
    <property type="protein sequence ID" value="BAC88806.1"/>
    <property type="molecule type" value="Genomic_DNA"/>
</dbReference>
<name>Q7NMA1_GLOVI</name>
<dbReference type="STRING" id="251221.gene:10758343"/>
<dbReference type="InParanoid" id="Q7NMA1"/>
<keyword evidence="4" id="KW-1185">Reference proteome</keyword>
<evidence type="ECO:0000259" key="2">
    <source>
        <dbReference type="SMART" id="SM00754"/>
    </source>
</evidence>
<organism evidence="3 4">
    <name type="scientific">Gloeobacter violaceus (strain ATCC 29082 / PCC 7421)</name>
    <dbReference type="NCBI Taxonomy" id="251221"/>
    <lineage>
        <taxon>Bacteria</taxon>
        <taxon>Bacillati</taxon>
        <taxon>Cyanobacteriota</taxon>
        <taxon>Cyanophyceae</taxon>
        <taxon>Gloeobacterales</taxon>
        <taxon>Gloeobacteraceae</taxon>
        <taxon>Gloeobacter</taxon>
    </lineage>
</organism>
<dbReference type="KEGG" id="gvi:gll0865"/>
<feature type="chain" id="PRO_5004289218" evidence="1">
    <location>
        <begin position="24"/>
        <end position="153"/>
    </location>
</feature>
<dbReference type="HOGENOM" id="CLU_107551_2_0_3"/>
<dbReference type="InterPro" id="IPR010895">
    <property type="entry name" value="CHRD"/>
</dbReference>
<reference evidence="3 4" key="2">
    <citation type="journal article" date="2003" name="DNA Res.">
        <title>Complete genome structure of Gloeobacter violaceus PCC 7421, a cyanobacterium that lacks thylakoids (supplement).</title>
        <authorList>
            <person name="Nakamura Y."/>
            <person name="Kaneko T."/>
            <person name="Sato S."/>
            <person name="Mimuro M."/>
            <person name="Miyashita H."/>
            <person name="Tsuchiya T."/>
            <person name="Sasamoto S."/>
            <person name="Watanabe A."/>
            <person name="Kawashima K."/>
            <person name="Kishida Y."/>
            <person name="Kiyokawa C."/>
            <person name="Kohara M."/>
            <person name="Matsumoto M."/>
            <person name="Matsuno A."/>
            <person name="Nakazaki N."/>
            <person name="Shimpo S."/>
            <person name="Takeuchi C."/>
            <person name="Yamada M."/>
            <person name="Tabata S."/>
        </authorList>
    </citation>
    <scope>NUCLEOTIDE SEQUENCE [LARGE SCALE GENOMIC DNA]</scope>
    <source>
        <strain evidence="4">ATCC 29082 / PCC 7421</strain>
    </source>
</reference>
<dbReference type="SMART" id="SM00754">
    <property type="entry name" value="CHRD"/>
    <property type="match status" value="1"/>
</dbReference>
<dbReference type="EnsemblBacteria" id="BAC88806">
    <property type="protein sequence ID" value="BAC88806"/>
    <property type="gene ID" value="BAC88806"/>
</dbReference>
<evidence type="ECO:0000313" key="4">
    <source>
        <dbReference type="Proteomes" id="UP000000557"/>
    </source>
</evidence>
<keyword evidence="1" id="KW-0732">Signal</keyword>
<proteinExistence type="predicted"/>
<gene>
    <name evidence="3" type="ordered locus">gll0865</name>
</gene>
<dbReference type="Pfam" id="PF07452">
    <property type="entry name" value="CHRD"/>
    <property type="match status" value="1"/>
</dbReference>
<feature type="domain" description="CHRD" evidence="2">
    <location>
        <begin position="26"/>
        <end position="150"/>
    </location>
</feature>
<feature type="signal peptide" evidence="1">
    <location>
        <begin position="1"/>
        <end position="23"/>
    </location>
</feature>
<dbReference type="PATRIC" id="fig|251221.4.peg.882"/>
<protein>
    <submittedName>
        <fullName evidence="3">Gll0865 protein</fullName>
    </submittedName>
</protein>
<evidence type="ECO:0000313" key="3">
    <source>
        <dbReference type="EMBL" id="BAC88806.1"/>
    </source>
</evidence>
<dbReference type="eggNOG" id="COG3794">
    <property type="taxonomic scope" value="Bacteria"/>
</dbReference>
<sequence>MRKVMVTLGALAALTVGAHPAFAETPTLSAILLGGNEVSSTGQANAGDQDGIGFIHVRIDPAKGQACYSLRVDNLGKPTVFHIHNAKAGVNGSVVVDLVPPDSADPGSINKCVPADPAVAEQILNQPLEFYVNFHTEEFPDGALRGQLFYRRF</sequence>
<accession>Q7NMA1</accession>
<reference evidence="3 4" key="1">
    <citation type="journal article" date="2003" name="DNA Res.">
        <title>Complete genome structure of Gloeobacter violaceus PCC 7421, a cyanobacterium that lacks thylakoids.</title>
        <authorList>
            <person name="Nakamura Y."/>
            <person name="Kaneko T."/>
            <person name="Sato S."/>
            <person name="Mimuro M."/>
            <person name="Miyashita H."/>
            <person name="Tsuchiya T."/>
            <person name="Sasamoto S."/>
            <person name="Watanabe A."/>
            <person name="Kawashima K."/>
            <person name="Kishida Y."/>
            <person name="Kiyokawa C."/>
            <person name="Kohara M."/>
            <person name="Matsumoto M."/>
            <person name="Matsuno A."/>
            <person name="Nakazaki N."/>
            <person name="Shimpo S."/>
            <person name="Takeuchi C."/>
            <person name="Yamada M."/>
            <person name="Tabata S."/>
        </authorList>
    </citation>
    <scope>NUCLEOTIDE SEQUENCE [LARGE SCALE GENOMIC DNA]</scope>
    <source>
        <strain evidence="4">ATCC 29082 / PCC 7421</strain>
    </source>
</reference>
<dbReference type="OrthoDB" id="9770043at2"/>
<dbReference type="Proteomes" id="UP000000557">
    <property type="component" value="Chromosome"/>
</dbReference>
<dbReference type="AlphaFoldDB" id="Q7NMA1"/>
<evidence type="ECO:0000256" key="1">
    <source>
        <dbReference type="SAM" id="SignalP"/>
    </source>
</evidence>